<evidence type="ECO:0000313" key="1">
    <source>
        <dbReference type="EMBL" id="GKU93107.1"/>
    </source>
</evidence>
<evidence type="ECO:0000313" key="2">
    <source>
        <dbReference type="Proteomes" id="UP001054252"/>
    </source>
</evidence>
<keyword evidence="2" id="KW-1185">Reference proteome</keyword>
<dbReference type="AlphaFoldDB" id="A0AAV5I5C8"/>
<dbReference type="EMBL" id="BPVZ01000006">
    <property type="protein sequence ID" value="GKU93107.1"/>
    <property type="molecule type" value="Genomic_DNA"/>
</dbReference>
<dbReference type="Proteomes" id="UP001054252">
    <property type="component" value="Unassembled WGS sequence"/>
</dbReference>
<organism evidence="1 2">
    <name type="scientific">Rubroshorea leprosula</name>
    <dbReference type="NCBI Taxonomy" id="152421"/>
    <lineage>
        <taxon>Eukaryota</taxon>
        <taxon>Viridiplantae</taxon>
        <taxon>Streptophyta</taxon>
        <taxon>Embryophyta</taxon>
        <taxon>Tracheophyta</taxon>
        <taxon>Spermatophyta</taxon>
        <taxon>Magnoliopsida</taxon>
        <taxon>eudicotyledons</taxon>
        <taxon>Gunneridae</taxon>
        <taxon>Pentapetalae</taxon>
        <taxon>rosids</taxon>
        <taxon>malvids</taxon>
        <taxon>Malvales</taxon>
        <taxon>Dipterocarpaceae</taxon>
        <taxon>Rubroshorea</taxon>
    </lineage>
</organism>
<comment type="caution">
    <text evidence="1">The sequence shown here is derived from an EMBL/GenBank/DDBJ whole genome shotgun (WGS) entry which is preliminary data.</text>
</comment>
<accession>A0AAV5I5C8</accession>
<sequence length="90" mass="9406">MLVLISYNLVPTLVEVVSLACPGSGSLTSPFVKVSATLSRFSNRAIYVPVETGFLLLLAISTSLEICSSDTSLAVFSVLLCSCDSATLDS</sequence>
<gene>
    <name evidence="1" type="ORF">SLEP1_g6735</name>
</gene>
<name>A0AAV5I5C8_9ROSI</name>
<proteinExistence type="predicted"/>
<reference evidence="1 2" key="1">
    <citation type="journal article" date="2021" name="Commun. Biol.">
        <title>The genome of Shorea leprosula (Dipterocarpaceae) highlights the ecological relevance of drought in aseasonal tropical rainforests.</title>
        <authorList>
            <person name="Ng K.K.S."/>
            <person name="Kobayashi M.J."/>
            <person name="Fawcett J.A."/>
            <person name="Hatakeyama M."/>
            <person name="Paape T."/>
            <person name="Ng C.H."/>
            <person name="Ang C.C."/>
            <person name="Tnah L.H."/>
            <person name="Lee C.T."/>
            <person name="Nishiyama T."/>
            <person name="Sese J."/>
            <person name="O'Brien M.J."/>
            <person name="Copetti D."/>
            <person name="Mohd Noor M.I."/>
            <person name="Ong R.C."/>
            <person name="Putra M."/>
            <person name="Sireger I.Z."/>
            <person name="Indrioko S."/>
            <person name="Kosugi Y."/>
            <person name="Izuno A."/>
            <person name="Isagi Y."/>
            <person name="Lee S.L."/>
            <person name="Shimizu K.K."/>
        </authorList>
    </citation>
    <scope>NUCLEOTIDE SEQUENCE [LARGE SCALE GENOMIC DNA]</scope>
    <source>
        <strain evidence="1">214</strain>
    </source>
</reference>
<protein>
    <submittedName>
        <fullName evidence="1">Uncharacterized protein</fullName>
    </submittedName>
</protein>